<name>A0A119APB5_9BURK</name>
<dbReference type="AlphaFoldDB" id="A0A119APB5"/>
<keyword evidence="2" id="KW-1185">Reference proteome</keyword>
<dbReference type="Proteomes" id="UP000062317">
    <property type="component" value="Unassembled WGS sequence"/>
</dbReference>
<dbReference type="EMBL" id="LPEQ01000113">
    <property type="protein sequence ID" value="KVV40803.1"/>
    <property type="molecule type" value="Genomic_DNA"/>
</dbReference>
<evidence type="ECO:0000313" key="2">
    <source>
        <dbReference type="Proteomes" id="UP000062317"/>
    </source>
</evidence>
<reference evidence="1 2" key="1">
    <citation type="submission" date="2015-11" db="EMBL/GenBank/DDBJ databases">
        <title>Expanding the genomic diversity of Burkholderia species for the development of highly accurate diagnostics.</title>
        <authorList>
            <person name="Sahl J."/>
            <person name="Keim P."/>
            <person name="Wagner D."/>
        </authorList>
    </citation>
    <scope>NUCLEOTIDE SEQUENCE [LARGE SCALE GENOMIC DNA]</scope>
    <source>
        <strain evidence="1 2">MSMB1301WGS</strain>
    </source>
</reference>
<protein>
    <submittedName>
        <fullName evidence="1">Uncharacterized protein</fullName>
    </submittedName>
</protein>
<organism evidence="1 2">
    <name type="scientific">Burkholderia territorii</name>
    <dbReference type="NCBI Taxonomy" id="1503055"/>
    <lineage>
        <taxon>Bacteria</taxon>
        <taxon>Pseudomonadati</taxon>
        <taxon>Pseudomonadota</taxon>
        <taxon>Betaproteobacteria</taxon>
        <taxon>Burkholderiales</taxon>
        <taxon>Burkholderiaceae</taxon>
        <taxon>Burkholderia</taxon>
        <taxon>Burkholderia cepacia complex</taxon>
    </lineage>
</organism>
<comment type="caution">
    <text evidence="1">The sequence shown here is derived from an EMBL/GenBank/DDBJ whole genome shotgun (WGS) entry which is preliminary data.</text>
</comment>
<sequence>MRQLYAPNGNKIVGTLDLVPGTANVSGWNDDDTPVWEGRTTMHWDDQKTRVNEAGVIYVVDEDGEHYLFSECVFRDDVDEGDSCLGESSCER</sequence>
<proteinExistence type="predicted"/>
<evidence type="ECO:0000313" key="1">
    <source>
        <dbReference type="EMBL" id="KVV40803.1"/>
    </source>
</evidence>
<dbReference type="RefSeq" id="WP_060108126.1">
    <property type="nucleotide sequence ID" value="NZ_LPEQ01000113.1"/>
</dbReference>
<accession>A0A119APB5</accession>
<gene>
    <name evidence="1" type="ORF">WT27_12795</name>
</gene>